<evidence type="ECO:0000256" key="1">
    <source>
        <dbReference type="SAM" id="MobiDB-lite"/>
    </source>
</evidence>
<evidence type="ECO:0000313" key="4">
    <source>
        <dbReference type="Proteomes" id="UP000238338"/>
    </source>
</evidence>
<evidence type="ECO:0000259" key="2">
    <source>
        <dbReference type="Pfam" id="PF13403"/>
    </source>
</evidence>
<dbReference type="AlphaFoldDB" id="A0A2S8S339"/>
<sequence length="270" mass="28869">MSYHSDAVSRRSIDLFSPQITTPANFPPTQSPKSTALTRSTRLTRRYELSYLAEDGTVAYETRVATAVPEIEEAFSALARGTVIATADGPVAVEDLVPGMQALTAEGGTARITWIGSMTLFPNCSIPGVAPARMTRITADAFGVGRPMPDLVLGPRARILLRDARSRMATGVVTSYAPARSFADGVSIIEVTPVAPITVFHIMLEQHGSLRAAGLEVESYHPGSDIGDRMDAQLSSELLGLFPHLRGFAGFGPMAHPRLSAREVEAALTY</sequence>
<dbReference type="Pfam" id="PF13403">
    <property type="entry name" value="Hint_2"/>
    <property type="match status" value="1"/>
</dbReference>
<proteinExistence type="predicted"/>
<accession>A0A2S8S339</accession>
<reference evidence="3 4" key="1">
    <citation type="submission" date="2018-02" db="EMBL/GenBank/DDBJ databases">
        <title>Genomic Encyclopedia of Archaeal and Bacterial Type Strains, Phase II (KMG-II): from individual species to whole genera.</title>
        <authorList>
            <person name="Goeker M."/>
        </authorList>
    </citation>
    <scope>NUCLEOTIDE SEQUENCE [LARGE SCALE GENOMIC DNA]</scope>
    <source>
        <strain evidence="3 4">DSM 18921</strain>
    </source>
</reference>
<keyword evidence="4" id="KW-1185">Reference proteome</keyword>
<dbReference type="InterPro" id="IPR028992">
    <property type="entry name" value="Hedgehog/Intein_dom"/>
</dbReference>
<organism evidence="3 4">
    <name type="scientific">Albidovulum denitrificans</name>
    <dbReference type="NCBI Taxonomy" id="404881"/>
    <lineage>
        <taxon>Bacteria</taxon>
        <taxon>Pseudomonadati</taxon>
        <taxon>Pseudomonadota</taxon>
        <taxon>Alphaproteobacteria</taxon>
        <taxon>Rhodobacterales</taxon>
        <taxon>Paracoccaceae</taxon>
        <taxon>Albidovulum</taxon>
    </lineage>
</organism>
<feature type="region of interest" description="Disordered" evidence="1">
    <location>
        <begin position="19"/>
        <end position="38"/>
    </location>
</feature>
<protein>
    <submittedName>
        <fullName evidence="3">Hint domain-containing protein</fullName>
    </submittedName>
</protein>
<dbReference type="InterPro" id="IPR036844">
    <property type="entry name" value="Hint_dom_sf"/>
</dbReference>
<dbReference type="SUPFAM" id="SSF51294">
    <property type="entry name" value="Hedgehog/intein (Hint) domain"/>
    <property type="match status" value="1"/>
</dbReference>
<gene>
    <name evidence="3" type="ORF">LX70_03473</name>
</gene>
<comment type="caution">
    <text evidence="3">The sequence shown here is derived from an EMBL/GenBank/DDBJ whole genome shotgun (WGS) entry which is preliminary data.</text>
</comment>
<dbReference type="RefSeq" id="WP_170076246.1">
    <property type="nucleotide sequence ID" value="NZ_PVEP01000010.1"/>
</dbReference>
<dbReference type="Proteomes" id="UP000238338">
    <property type="component" value="Unassembled WGS sequence"/>
</dbReference>
<dbReference type="EMBL" id="PVEP01000010">
    <property type="protein sequence ID" value="PQV55220.1"/>
    <property type="molecule type" value="Genomic_DNA"/>
</dbReference>
<name>A0A2S8S339_9RHOB</name>
<feature type="domain" description="Hedgehog/Intein (Hint)" evidence="2">
    <location>
        <begin position="78"/>
        <end position="223"/>
    </location>
</feature>
<evidence type="ECO:0000313" key="3">
    <source>
        <dbReference type="EMBL" id="PQV55220.1"/>
    </source>
</evidence>